<dbReference type="Proteomes" id="UP000824072">
    <property type="component" value="Unassembled WGS sequence"/>
</dbReference>
<organism evidence="3 4">
    <name type="scientific">Candidatus Pullichristensenella excrementigallinarum</name>
    <dbReference type="NCBI Taxonomy" id="2840907"/>
    <lineage>
        <taxon>Bacteria</taxon>
        <taxon>Bacillati</taxon>
        <taxon>Bacillota</taxon>
        <taxon>Clostridia</taxon>
        <taxon>Candidatus Pullichristensenella</taxon>
    </lineage>
</organism>
<dbReference type="InterPro" id="IPR002933">
    <property type="entry name" value="Peptidase_M20"/>
</dbReference>
<keyword evidence="3" id="KW-0378">Hydrolase</keyword>
<feature type="signal peptide" evidence="1">
    <location>
        <begin position="1"/>
        <end position="26"/>
    </location>
</feature>
<proteinExistence type="predicted"/>
<dbReference type="NCBIfam" id="TIGR01893">
    <property type="entry name" value="aa-his-dipept"/>
    <property type="match status" value="1"/>
</dbReference>
<dbReference type="InterPro" id="IPR011650">
    <property type="entry name" value="Peptidase_M20_dimer"/>
</dbReference>
<dbReference type="Gene3D" id="3.40.630.10">
    <property type="entry name" value="Zn peptidases"/>
    <property type="match status" value="2"/>
</dbReference>
<accession>A0A9D1IDB7</accession>
<reference evidence="3" key="2">
    <citation type="journal article" date="2021" name="PeerJ">
        <title>Extensive microbial diversity within the chicken gut microbiome revealed by metagenomics and culture.</title>
        <authorList>
            <person name="Gilroy R."/>
            <person name="Ravi A."/>
            <person name="Getino M."/>
            <person name="Pursley I."/>
            <person name="Horton D.L."/>
            <person name="Alikhan N.F."/>
            <person name="Baker D."/>
            <person name="Gharbi K."/>
            <person name="Hall N."/>
            <person name="Watson M."/>
            <person name="Adriaenssens E.M."/>
            <person name="Foster-Nyarko E."/>
            <person name="Jarju S."/>
            <person name="Secka A."/>
            <person name="Antonio M."/>
            <person name="Oren A."/>
            <person name="Chaudhuri R.R."/>
            <person name="La Ragione R."/>
            <person name="Hildebrand F."/>
            <person name="Pallen M.J."/>
        </authorList>
    </citation>
    <scope>NUCLEOTIDE SEQUENCE</scope>
    <source>
        <strain evidence="3">ChiHcec3-11533</strain>
    </source>
</reference>
<dbReference type="EMBL" id="DVMU01000196">
    <property type="protein sequence ID" value="HIU34686.1"/>
    <property type="molecule type" value="Genomic_DNA"/>
</dbReference>
<dbReference type="SUPFAM" id="SSF53187">
    <property type="entry name" value="Zn-dependent exopeptidases"/>
    <property type="match status" value="1"/>
</dbReference>
<dbReference type="InterPro" id="IPR001160">
    <property type="entry name" value="Peptidase_M20C"/>
</dbReference>
<dbReference type="AlphaFoldDB" id="A0A9D1IDB7"/>
<feature type="chain" id="PRO_5038941776" evidence="1">
    <location>
        <begin position="27"/>
        <end position="509"/>
    </location>
</feature>
<evidence type="ECO:0000256" key="1">
    <source>
        <dbReference type="SAM" id="SignalP"/>
    </source>
</evidence>
<feature type="domain" description="Peptidase M20 dimerisation" evidence="2">
    <location>
        <begin position="235"/>
        <end position="314"/>
    </location>
</feature>
<dbReference type="GO" id="GO:0006508">
    <property type="term" value="P:proteolysis"/>
    <property type="evidence" value="ECO:0007669"/>
    <property type="project" value="InterPro"/>
</dbReference>
<dbReference type="PRINTS" id="PR00934">
    <property type="entry name" value="XHISDIPTASE"/>
</dbReference>
<keyword evidence="3" id="KW-0224">Dipeptidase</keyword>
<sequence>MRRLKKWLALLMAVCMLCAVATQGFAATDDDVLEGVLANFEELAAIPRPSHHEEKVGAFLLEWAQAQGFDAWQDAVGNVIFDLPATPGCEDAPVVALQAHMDMVAVSTDPDFDSVNTPITIIRTEETLTADGTSLGADDGIGLSILMYYACNGEQHGPMRCIITVNEEDGMTGIQGLDASVVADVRYLINLDAETLGEAIVSTAAGLRTQAEQSPLRTQPTLDTALRIELSGMQGGHSGLMIGAGKINAAQAMGQLLAYLSEQGIAYELDSINSGSSANAIPNQAEALLVVDQADAQRVQELLTQRTAELAAAYSASDPDVTISIEPTELPQTVFDGEQAANIVSFAALVFDGVHTMSQTIDGLVESSSNLGVFRANEDEVTSSLFARSSQEALLNTIGLQQLRLAQMCGYSATQARSSDAWPADPDSELQALMGQVYFDQTGEELKLSYLHAGLECGTFARLNENLDMISIGPEIHDVHSVNETLYLSSVVPVYRLLEETMVRLSQKN</sequence>
<dbReference type="GO" id="GO:0005829">
    <property type="term" value="C:cytosol"/>
    <property type="evidence" value="ECO:0007669"/>
    <property type="project" value="TreeGrafter"/>
</dbReference>
<reference evidence="3" key="1">
    <citation type="submission" date="2020-10" db="EMBL/GenBank/DDBJ databases">
        <authorList>
            <person name="Gilroy R."/>
        </authorList>
    </citation>
    <scope>NUCLEOTIDE SEQUENCE</scope>
    <source>
        <strain evidence="3">ChiHcec3-11533</strain>
    </source>
</reference>
<gene>
    <name evidence="3" type="primary">pepD</name>
    <name evidence="3" type="ORF">IAB02_08990</name>
</gene>
<dbReference type="PANTHER" id="PTHR43501:SF1">
    <property type="entry name" value="CYTOSOL NON-SPECIFIC DIPEPTIDASE"/>
    <property type="match status" value="1"/>
</dbReference>
<name>A0A9D1IDB7_9FIRM</name>
<keyword evidence="3" id="KW-0645">Protease</keyword>
<evidence type="ECO:0000313" key="4">
    <source>
        <dbReference type="Proteomes" id="UP000824072"/>
    </source>
</evidence>
<dbReference type="PANTHER" id="PTHR43501">
    <property type="entry name" value="CYTOSOL NON-SPECIFIC DIPEPTIDASE"/>
    <property type="match status" value="1"/>
</dbReference>
<comment type="caution">
    <text evidence="3">The sequence shown here is derived from an EMBL/GenBank/DDBJ whole genome shotgun (WGS) entry which is preliminary data.</text>
</comment>
<dbReference type="Pfam" id="PF07687">
    <property type="entry name" value="M20_dimer"/>
    <property type="match status" value="1"/>
</dbReference>
<dbReference type="EC" id="3.4.13.20" evidence="3"/>
<protein>
    <submittedName>
        <fullName evidence="3">Beta-Ala-His dipeptidase</fullName>
        <ecNumber evidence="3">3.4.13.20</ecNumber>
    </submittedName>
</protein>
<evidence type="ECO:0000259" key="2">
    <source>
        <dbReference type="Pfam" id="PF07687"/>
    </source>
</evidence>
<dbReference type="GO" id="GO:0070573">
    <property type="term" value="F:metallodipeptidase activity"/>
    <property type="evidence" value="ECO:0007669"/>
    <property type="project" value="TreeGrafter"/>
</dbReference>
<dbReference type="Pfam" id="PF01546">
    <property type="entry name" value="Peptidase_M20"/>
    <property type="match status" value="1"/>
</dbReference>
<dbReference type="PIRSF" id="PIRSF016599">
    <property type="entry name" value="Xaa-His_dipept"/>
    <property type="match status" value="1"/>
</dbReference>
<keyword evidence="1" id="KW-0732">Signal</keyword>
<evidence type="ECO:0000313" key="3">
    <source>
        <dbReference type="EMBL" id="HIU34686.1"/>
    </source>
</evidence>